<evidence type="ECO:0000256" key="1">
    <source>
        <dbReference type="ARBA" id="ARBA00006484"/>
    </source>
</evidence>
<dbReference type="PANTHER" id="PTHR43391:SF82">
    <property type="entry name" value="OXIDOREDUCTASE SADH-RELATED"/>
    <property type="match status" value="1"/>
</dbReference>
<evidence type="ECO:0000313" key="5">
    <source>
        <dbReference type="EMBL" id="MBY9076098.1"/>
    </source>
</evidence>
<dbReference type="RefSeq" id="WP_221025782.1">
    <property type="nucleotide sequence ID" value="NZ_JAIEZQ010000002.1"/>
</dbReference>
<evidence type="ECO:0000313" key="6">
    <source>
        <dbReference type="Proteomes" id="UP000754710"/>
    </source>
</evidence>
<gene>
    <name evidence="5" type="ORF">K1X13_14780</name>
</gene>
<keyword evidence="6" id="KW-1185">Reference proteome</keyword>
<comment type="caution">
    <text evidence="5">The sequence shown here is derived from an EMBL/GenBank/DDBJ whole genome shotgun (WGS) entry which is preliminary data.</text>
</comment>
<feature type="domain" description="Ketoreductase" evidence="4">
    <location>
        <begin position="7"/>
        <end position="194"/>
    </location>
</feature>
<organism evidence="5 6">
    <name type="scientific">Nocardioides jiangsuensis</name>
    <dbReference type="NCBI Taxonomy" id="2866161"/>
    <lineage>
        <taxon>Bacteria</taxon>
        <taxon>Bacillati</taxon>
        <taxon>Actinomycetota</taxon>
        <taxon>Actinomycetes</taxon>
        <taxon>Propionibacteriales</taxon>
        <taxon>Nocardioidaceae</taxon>
        <taxon>Nocardioides</taxon>
    </lineage>
</organism>
<sequence>MKTLDDKVVVITGAGSGIGRALALNAATRGAVLALSDKDEVGLLETAELARAHHARDVHADKVDVADRAAMREYAASVRADLGRVDVLVNNAGVALHGDFEETSYEQLEWVMNVNFWGVVHGSKEFLPHLIESGDGHLVNISSLFGLMGMPGQSAYNASKFGVRGFTEALRTEMLVARHPVQVSCVHPGGIKTAIARNARTTAAHDQQTVADFFDRKLARTTAEKAAQVIVEGVLAGRPRIVVGADARLLDAWVRLVGARYQSGVARVAGKVVPKSDRRGC</sequence>
<evidence type="ECO:0000256" key="2">
    <source>
        <dbReference type="ARBA" id="ARBA00023002"/>
    </source>
</evidence>
<proteinExistence type="inferred from homology"/>
<dbReference type="Pfam" id="PF00106">
    <property type="entry name" value="adh_short"/>
    <property type="match status" value="1"/>
</dbReference>
<dbReference type="Gene3D" id="3.40.50.720">
    <property type="entry name" value="NAD(P)-binding Rossmann-like Domain"/>
    <property type="match status" value="1"/>
</dbReference>
<dbReference type="InterPro" id="IPR036291">
    <property type="entry name" value="NAD(P)-bd_dom_sf"/>
</dbReference>
<dbReference type="PRINTS" id="PR00081">
    <property type="entry name" value="GDHRDH"/>
</dbReference>
<dbReference type="Proteomes" id="UP000754710">
    <property type="component" value="Unassembled WGS sequence"/>
</dbReference>
<name>A0ABS7RM09_9ACTN</name>
<accession>A0ABS7RM09</accession>
<dbReference type="SMART" id="SM00822">
    <property type="entry name" value="PKS_KR"/>
    <property type="match status" value="1"/>
</dbReference>
<dbReference type="PANTHER" id="PTHR43391">
    <property type="entry name" value="RETINOL DEHYDROGENASE-RELATED"/>
    <property type="match status" value="1"/>
</dbReference>
<protein>
    <submittedName>
        <fullName evidence="5">SDR family NAD(P)-dependent oxidoreductase</fullName>
    </submittedName>
</protein>
<comment type="similarity">
    <text evidence="1 3">Belongs to the short-chain dehydrogenases/reductases (SDR) family.</text>
</comment>
<dbReference type="SUPFAM" id="SSF51735">
    <property type="entry name" value="NAD(P)-binding Rossmann-fold domains"/>
    <property type="match status" value="1"/>
</dbReference>
<dbReference type="InterPro" id="IPR020904">
    <property type="entry name" value="Sc_DH/Rdtase_CS"/>
</dbReference>
<evidence type="ECO:0000256" key="3">
    <source>
        <dbReference type="RuleBase" id="RU000363"/>
    </source>
</evidence>
<dbReference type="PRINTS" id="PR00080">
    <property type="entry name" value="SDRFAMILY"/>
</dbReference>
<dbReference type="InterPro" id="IPR057326">
    <property type="entry name" value="KR_dom"/>
</dbReference>
<dbReference type="EMBL" id="JAIEZQ010000002">
    <property type="protein sequence ID" value="MBY9076098.1"/>
    <property type="molecule type" value="Genomic_DNA"/>
</dbReference>
<keyword evidence="2" id="KW-0560">Oxidoreductase</keyword>
<evidence type="ECO:0000259" key="4">
    <source>
        <dbReference type="SMART" id="SM00822"/>
    </source>
</evidence>
<reference evidence="5 6" key="1">
    <citation type="submission" date="2021-08" db="EMBL/GenBank/DDBJ databases">
        <title>Nocardioides bacterium WL0053 sp. nov., isolated from the sediment.</title>
        <authorList>
            <person name="Wang L."/>
            <person name="Zhang D."/>
            <person name="Zhang A."/>
        </authorList>
    </citation>
    <scope>NUCLEOTIDE SEQUENCE [LARGE SCALE GENOMIC DNA]</scope>
    <source>
        <strain evidence="5 6">WL0053</strain>
    </source>
</reference>
<dbReference type="PROSITE" id="PS00061">
    <property type="entry name" value="ADH_SHORT"/>
    <property type="match status" value="1"/>
</dbReference>
<dbReference type="InterPro" id="IPR002347">
    <property type="entry name" value="SDR_fam"/>
</dbReference>